<evidence type="ECO:0000256" key="1">
    <source>
        <dbReference type="ARBA" id="ARBA00023015"/>
    </source>
</evidence>
<accession>A0ABT3KC57</accession>
<evidence type="ECO:0000259" key="7">
    <source>
        <dbReference type="PROSITE" id="PS51078"/>
    </source>
</evidence>
<dbReference type="InterPro" id="IPR005471">
    <property type="entry name" value="Tscrpt_reg_IclR_N"/>
</dbReference>
<dbReference type="InterPro" id="IPR036388">
    <property type="entry name" value="WH-like_DNA-bd_sf"/>
</dbReference>
<dbReference type="PROSITE" id="PS51078">
    <property type="entry name" value="ICLR_ED"/>
    <property type="match status" value="1"/>
</dbReference>
<dbReference type="InterPro" id="IPR029016">
    <property type="entry name" value="GAF-like_dom_sf"/>
</dbReference>
<dbReference type="EMBL" id="JAPEUL010000004">
    <property type="protein sequence ID" value="MCW4627751.1"/>
    <property type="molecule type" value="Genomic_DNA"/>
</dbReference>
<keyword evidence="1" id="KW-0805">Transcription regulation</keyword>
<dbReference type="InterPro" id="IPR014757">
    <property type="entry name" value="Tscrpt_reg_IclR_C"/>
</dbReference>
<keyword evidence="9" id="KW-1185">Reference proteome</keyword>
<feature type="domain" description="HTH iclR-type" evidence="6">
    <location>
        <begin position="15"/>
        <end position="76"/>
    </location>
</feature>
<dbReference type="PANTHER" id="PTHR30136">
    <property type="entry name" value="HELIX-TURN-HELIX TRANSCRIPTIONAL REGULATOR, ICLR FAMILY"/>
    <property type="match status" value="1"/>
</dbReference>
<evidence type="ECO:0000256" key="2">
    <source>
        <dbReference type="ARBA" id="ARBA00023125"/>
    </source>
</evidence>
<dbReference type="Proteomes" id="UP001431181">
    <property type="component" value="Unassembled WGS sequence"/>
</dbReference>
<evidence type="ECO:0000256" key="5">
    <source>
        <dbReference type="ARBA" id="ARBA00042627"/>
    </source>
</evidence>
<name>A0ABT3KC57_9GAMM</name>
<sequence length="259" mass="29565">MEDKNAEVNNKDVKRSSLERMLRILDLFTQEKPIWSVDDICTEFNYTRSTGYRYTKELADAGLLFQTGKSNYSLGSRIIQWDRQLRLSDPLVRLSKDIEQQPYELEGKQAWLVCRLFKDQVVCVYHFGNLETSLSYSRGIPRPLFSGATSKAILAFLPNAQHMRLFVENPSEIEQSHLGTNWKDFRANLQKIRDDGYALSISEVDKTVFGLAVPILSQDGKIQASISCVRSVEDYDPKRIAAEVDILKKYAIKLSSGLV</sequence>
<dbReference type="InterPro" id="IPR050707">
    <property type="entry name" value="HTH_MetabolicPath_Reg"/>
</dbReference>
<evidence type="ECO:0000256" key="4">
    <source>
        <dbReference type="ARBA" id="ARBA00040379"/>
    </source>
</evidence>
<dbReference type="PROSITE" id="PS51077">
    <property type="entry name" value="HTH_ICLR"/>
    <property type="match status" value="1"/>
</dbReference>
<evidence type="ECO:0000313" key="8">
    <source>
        <dbReference type="EMBL" id="MCW4627751.1"/>
    </source>
</evidence>
<dbReference type="Pfam" id="PF09339">
    <property type="entry name" value="HTH_IclR"/>
    <property type="match status" value="1"/>
</dbReference>
<evidence type="ECO:0000313" key="9">
    <source>
        <dbReference type="Proteomes" id="UP001431181"/>
    </source>
</evidence>
<proteinExistence type="predicted"/>
<dbReference type="RefSeq" id="WP_265216853.1">
    <property type="nucleotide sequence ID" value="NZ_JAPEUL010000004.1"/>
</dbReference>
<dbReference type="Pfam" id="PF01614">
    <property type="entry name" value="IclR_C"/>
    <property type="match status" value="1"/>
</dbReference>
<dbReference type="PANTHER" id="PTHR30136:SF24">
    <property type="entry name" value="HTH-TYPE TRANSCRIPTIONAL REPRESSOR ALLR"/>
    <property type="match status" value="1"/>
</dbReference>
<dbReference type="SUPFAM" id="SSF46785">
    <property type="entry name" value="Winged helix' DNA-binding domain"/>
    <property type="match status" value="1"/>
</dbReference>
<gene>
    <name evidence="8" type="ORF">ONZ52_01415</name>
</gene>
<reference evidence="8" key="1">
    <citation type="submission" date="2022-11" db="EMBL/GenBank/DDBJ databases">
        <title>Marinomonas sp. nov., isolated from marine algae.</title>
        <authorList>
            <person name="Choi D.G."/>
            <person name="Kim J.M."/>
            <person name="Lee J.K."/>
            <person name="Baek J.H."/>
            <person name="Jeon C.O."/>
        </authorList>
    </citation>
    <scope>NUCLEOTIDE SEQUENCE</scope>
    <source>
        <strain evidence="8">KJ51-3</strain>
    </source>
</reference>
<dbReference type="Gene3D" id="1.10.10.10">
    <property type="entry name" value="Winged helix-like DNA-binding domain superfamily/Winged helix DNA-binding domain"/>
    <property type="match status" value="1"/>
</dbReference>
<evidence type="ECO:0000259" key="6">
    <source>
        <dbReference type="PROSITE" id="PS51077"/>
    </source>
</evidence>
<comment type="caution">
    <text evidence="8">The sequence shown here is derived from an EMBL/GenBank/DDBJ whole genome shotgun (WGS) entry which is preliminary data.</text>
</comment>
<keyword evidence="2" id="KW-0238">DNA-binding</keyword>
<dbReference type="Gene3D" id="3.30.450.40">
    <property type="match status" value="1"/>
</dbReference>
<dbReference type="InterPro" id="IPR036390">
    <property type="entry name" value="WH_DNA-bd_sf"/>
</dbReference>
<keyword evidence="3" id="KW-0804">Transcription</keyword>
<protein>
    <recommendedName>
        <fullName evidence="4">HTH-type transcriptional repressor AllR</fullName>
    </recommendedName>
    <alternativeName>
        <fullName evidence="5">Negative regulator of allantoin and glyoxylate utilization operons</fullName>
    </alternativeName>
</protein>
<evidence type="ECO:0000256" key="3">
    <source>
        <dbReference type="ARBA" id="ARBA00023163"/>
    </source>
</evidence>
<feature type="domain" description="IclR-ED" evidence="7">
    <location>
        <begin position="70"/>
        <end position="259"/>
    </location>
</feature>
<organism evidence="8 9">
    <name type="scientific">Marinomonas rhodophyticola</name>
    <dbReference type="NCBI Taxonomy" id="2992803"/>
    <lineage>
        <taxon>Bacteria</taxon>
        <taxon>Pseudomonadati</taxon>
        <taxon>Pseudomonadota</taxon>
        <taxon>Gammaproteobacteria</taxon>
        <taxon>Oceanospirillales</taxon>
        <taxon>Oceanospirillaceae</taxon>
        <taxon>Marinomonas</taxon>
    </lineage>
</organism>
<dbReference type="SUPFAM" id="SSF55781">
    <property type="entry name" value="GAF domain-like"/>
    <property type="match status" value="1"/>
</dbReference>